<proteinExistence type="predicted"/>
<protein>
    <submittedName>
        <fullName evidence="2">Uncharacterized protein</fullName>
    </submittedName>
</protein>
<feature type="chain" id="PRO_5015717985" evidence="1">
    <location>
        <begin position="22"/>
        <end position="99"/>
    </location>
</feature>
<dbReference type="AlphaFoldDB" id="A0A2U1Q031"/>
<gene>
    <name evidence="2" type="ORF">CTI12_AA091160</name>
</gene>
<keyword evidence="1" id="KW-0732">Signal</keyword>
<sequence>MKSFLVFNLLIISTLLYEAQGINRKLLTTTTSSTVTSKIIHKNDAKKYKLELEIKSTRANMAIRSSPQRAKVAPPGYPDVIDLAGMDYSPPRRKTPIHN</sequence>
<keyword evidence="3" id="KW-1185">Reference proteome</keyword>
<reference evidence="2 3" key="1">
    <citation type="journal article" date="2018" name="Mol. Plant">
        <title>The genome of Artemisia annua provides insight into the evolution of Asteraceae family and artemisinin biosynthesis.</title>
        <authorList>
            <person name="Shen Q."/>
            <person name="Zhang L."/>
            <person name="Liao Z."/>
            <person name="Wang S."/>
            <person name="Yan T."/>
            <person name="Shi P."/>
            <person name="Liu M."/>
            <person name="Fu X."/>
            <person name="Pan Q."/>
            <person name="Wang Y."/>
            <person name="Lv Z."/>
            <person name="Lu X."/>
            <person name="Zhang F."/>
            <person name="Jiang W."/>
            <person name="Ma Y."/>
            <person name="Chen M."/>
            <person name="Hao X."/>
            <person name="Li L."/>
            <person name="Tang Y."/>
            <person name="Lv G."/>
            <person name="Zhou Y."/>
            <person name="Sun X."/>
            <person name="Brodelius P.E."/>
            <person name="Rose J.K.C."/>
            <person name="Tang K."/>
        </authorList>
    </citation>
    <scope>NUCLEOTIDE SEQUENCE [LARGE SCALE GENOMIC DNA]</scope>
    <source>
        <strain evidence="3">cv. Huhao1</strain>
        <tissue evidence="2">Leaf</tissue>
    </source>
</reference>
<evidence type="ECO:0000256" key="1">
    <source>
        <dbReference type="SAM" id="SignalP"/>
    </source>
</evidence>
<dbReference type="EMBL" id="PKPP01000554">
    <property type="protein sequence ID" value="PWA91325.1"/>
    <property type="molecule type" value="Genomic_DNA"/>
</dbReference>
<accession>A0A2U1Q031</accession>
<evidence type="ECO:0000313" key="2">
    <source>
        <dbReference type="EMBL" id="PWA91325.1"/>
    </source>
</evidence>
<evidence type="ECO:0000313" key="3">
    <source>
        <dbReference type="Proteomes" id="UP000245207"/>
    </source>
</evidence>
<feature type="signal peptide" evidence="1">
    <location>
        <begin position="1"/>
        <end position="21"/>
    </location>
</feature>
<dbReference type="PANTHER" id="PTHR33743">
    <property type="entry name" value="PROTEIN GOLVEN 6-RELATED"/>
    <property type="match status" value="1"/>
</dbReference>
<dbReference type="OrthoDB" id="1903945at2759"/>
<dbReference type="Proteomes" id="UP000245207">
    <property type="component" value="Unassembled WGS sequence"/>
</dbReference>
<comment type="caution">
    <text evidence="2">The sequence shown here is derived from an EMBL/GenBank/DDBJ whole genome shotgun (WGS) entry which is preliminary data.</text>
</comment>
<organism evidence="2 3">
    <name type="scientific">Artemisia annua</name>
    <name type="common">Sweet wormwood</name>
    <dbReference type="NCBI Taxonomy" id="35608"/>
    <lineage>
        <taxon>Eukaryota</taxon>
        <taxon>Viridiplantae</taxon>
        <taxon>Streptophyta</taxon>
        <taxon>Embryophyta</taxon>
        <taxon>Tracheophyta</taxon>
        <taxon>Spermatophyta</taxon>
        <taxon>Magnoliopsida</taxon>
        <taxon>eudicotyledons</taxon>
        <taxon>Gunneridae</taxon>
        <taxon>Pentapetalae</taxon>
        <taxon>asterids</taxon>
        <taxon>campanulids</taxon>
        <taxon>Asterales</taxon>
        <taxon>Asteraceae</taxon>
        <taxon>Asteroideae</taxon>
        <taxon>Anthemideae</taxon>
        <taxon>Artemisiinae</taxon>
        <taxon>Artemisia</taxon>
    </lineage>
</organism>
<name>A0A2U1Q031_ARTAN</name>
<dbReference type="PANTHER" id="PTHR33743:SF19">
    <property type="entry name" value="PROTEIN GOLVEN 6"/>
    <property type="match status" value="1"/>
</dbReference>